<organism evidence="1">
    <name type="scientific">Thermus tengchongensis</name>
    <dbReference type="NCBI Taxonomy" id="1214928"/>
    <lineage>
        <taxon>Bacteria</taxon>
        <taxon>Thermotogati</taxon>
        <taxon>Deinococcota</taxon>
        <taxon>Deinococci</taxon>
        <taxon>Thermales</taxon>
        <taxon>Thermaceae</taxon>
        <taxon>Thermus</taxon>
    </lineage>
</organism>
<accession>A0A7V4AL61</accession>
<name>A0A7V4AL61_9DEIN</name>
<evidence type="ECO:0000313" key="1">
    <source>
        <dbReference type="EMBL" id="HGN84854.1"/>
    </source>
</evidence>
<gene>
    <name evidence="1" type="ORF">ENT80_01575</name>
</gene>
<proteinExistence type="predicted"/>
<evidence type="ECO:0008006" key="2">
    <source>
        <dbReference type="Google" id="ProtNLM"/>
    </source>
</evidence>
<comment type="caution">
    <text evidence="1">The sequence shown here is derived from an EMBL/GenBank/DDBJ whole genome shotgun (WGS) entry which is preliminary data.</text>
</comment>
<dbReference type="AlphaFoldDB" id="A0A7V4AL61"/>
<dbReference type="EMBL" id="DTAB01000095">
    <property type="protein sequence ID" value="HGN84854.1"/>
    <property type="molecule type" value="Genomic_DNA"/>
</dbReference>
<reference evidence="1" key="1">
    <citation type="journal article" date="2020" name="mSystems">
        <title>Genome- and Community-Level Interaction Insights into Carbon Utilization and Element Cycling Functions of Hydrothermarchaeota in Hydrothermal Sediment.</title>
        <authorList>
            <person name="Zhou Z."/>
            <person name="Liu Y."/>
            <person name="Xu W."/>
            <person name="Pan J."/>
            <person name="Luo Z.H."/>
            <person name="Li M."/>
        </authorList>
    </citation>
    <scope>NUCLEOTIDE SEQUENCE [LARGE SCALE GENOMIC DNA]</scope>
    <source>
        <strain evidence="1">SpSt-611</strain>
    </source>
</reference>
<sequence length="74" mass="8191">MAEASRVHGVAESELHRWQREFLENTHAPFASGCSEQEARIRELEGLAGQPALELEVLNKASALTGFPAGFERR</sequence>
<protein>
    <recommendedName>
        <fullName evidence="2">Transposase</fullName>
    </recommendedName>
</protein>